<organism evidence="1 2">
    <name type="scientific">Candidatus Arcanibacter lacustris</name>
    <dbReference type="NCBI Taxonomy" id="1607817"/>
    <lineage>
        <taxon>Bacteria</taxon>
        <taxon>Pseudomonadati</taxon>
        <taxon>Pseudomonadota</taxon>
        <taxon>Alphaproteobacteria</taxon>
        <taxon>Rickettsiales</taxon>
        <taxon>Candidatus Arcanibacter</taxon>
    </lineage>
</organism>
<proteinExistence type="predicted"/>
<evidence type="ECO:0000313" key="1">
    <source>
        <dbReference type="EMBL" id="KKB96110.1"/>
    </source>
</evidence>
<dbReference type="AlphaFoldDB" id="A0A0F5MMT6"/>
<protein>
    <submittedName>
        <fullName evidence="1">Uncharacterized protein</fullName>
    </submittedName>
</protein>
<dbReference type="Proteomes" id="UP000033358">
    <property type="component" value="Unassembled WGS sequence"/>
</dbReference>
<keyword evidence="2" id="KW-1185">Reference proteome</keyword>
<reference evidence="1 2" key="1">
    <citation type="submission" date="2015-02" db="EMBL/GenBank/DDBJ databases">
        <title>Single cell genomics of a rare environmental alphaproteobacterium provides unique insights into Rickettsiaceae evolution.</title>
        <authorList>
            <person name="Martijn J."/>
            <person name="Schulz F."/>
            <person name="Zaremba-Niedzwiedzka K."/>
            <person name="Viklund J."/>
            <person name="Stepanauskas R."/>
            <person name="Andersson S.G.E."/>
            <person name="Horn M."/>
            <person name="Guy L."/>
            <person name="Ettema T.J.G."/>
        </authorList>
    </citation>
    <scope>NUCLEOTIDE SEQUENCE [LARGE SCALE GENOMIC DNA]</scope>
    <source>
        <strain evidence="1 2">SCGC AAA041-L04</strain>
    </source>
</reference>
<evidence type="ECO:0000313" key="2">
    <source>
        <dbReference type="Proteomes" id="UP000033358"/>
    </source>
</evidence>
<dbReference type="EMBL" id="JYHA01000130">
    <property type="protein sequence ID" value="KKB96110.1"/>
    <property type="molecule type" value="Genomic_DNA"/>
</dbReference>
<accession>A0A0F5MMT6</accession>
<sequence>MNIQNYINMLVNWYHRDDIDTFNQEYADITEGEQFPSEKQVSKQLDLALNRFDGHKISTDFSSNAHDNLKLTGVNDTSE</sequence>
<name>A0A0F5MMT6_9RICK</name>
<comment type="caution">
    <text evidence="1">The sequence shown here is derived from an EMBL/GenBank/DDBJ whole genome shotgun (WGS) entry which is preliminary data.</text>
</comment>
<gene>
    <name evidence="1" type="ORF">SZ25_00806</name>
</gene>